<name>A0ABY8F9F4_9HYPH</name>
<dbReference type="Proteomes" id="UP001209803">
    <property type="component" value="Chromosome"/>
</dbReference>
<protein>
    <submittedName>
        <fullName evidence="1">Uncharacterized protein</fullName>
    </submittedName>
</protein>
<dbReference type="RefSeq" id="WP_173005971.1">
    <property type="nucleotide sequence ID" value="NZ_CP120863.1"/>
</dbReference>
<proteinExistence type="predicted"/>
<reference evidence="1 2" key="1">
    <citation type="submission" date="2023-03" db="EMBL/GenBank/DDBJ databases">
        <title>Roseibium porphyridii sp. nov. and Roseibium rhodosorbium sp. nov. isolated from marine algae, Porphyridium cruentum and Rhodosorus marinus, respectively.</title>
        <authorList>
            <person name="Lee M.W."/>
            <person name="Choi B.J."/>
            <person name="Lee J.K."/>
            <person name="Choi D.G."/>
            <person name="Baek J.H."/>
            <person name="Bayburt H."/>
            <person name="Kim J.M."/>
            <person name="Han D.M."/>
            <person name="Kim K.H."/>
            <person name="Jeon C.O."/>
        </authorList>
    </citation>
    <scope>NUCLEOTIDE SEQUENCE [LARGE SCALE GENOMIC DNA]</scope>
    <source>
        <strain evidence="1 2">KMA01</strain>
    </source>
</reference>
<accession>A0ABY8F9F4</accession>
<dbReference type="EMBL" id="CP120863">
    <property type="protein sequence ID" value="WFE91966.1"/>
    <property type="molecule type" value="Genomic_DNA"/>
</dbReference>
<gene>
    <name evidence="1" type="ORF">K1718_11560</name>
</gene>
<evidence type="ECO:0000313" key="2">
    <source>
        <dbReference type="Proteomes" id="UP001209803"/>
    </source>
</evidence>
<evidence type="ECO:0000313" key="1">
    <source>
        <dbReference type="EMBL" id="WFE91966.1"/>
    </source>
</evidence>
<sequence>MGAIVEPRPGLFLGQATTEQAIDSGIMKILAAVAFGVITEISRSVEKK</sequence>
<organism evidence="1 2">
    <name type="scientific">Roseibium porphyridii</name>
    <dbReference type="NCBI Taxonomy" id="2866279"/>
    <lineage>
        <taxon>Bacteria</taxon>
        <taxon>Pseudomonadati</taxon>
        <taxon>Pseudomonadota</taxon>
        <taxon>Alphaproteobacteria</taxon>
        <taxon>Hyphomicrobiales</taxon>
        <taxon>Stappiaceae</taxon>
        <taxon>Roseibium</taxon>
    </lineage>
</organism>
<keyword evidence="2" id="KW-1185">Reference proteome</keyword>